<protein>
    <submittedName>
        <fullName evidence="1">Uncharacterized protein</fullName>
    </submittedName>
</protein>
<dbReference type="KEGG" id="bmj:BMULJ_02904"/>
<proteinExistence type="predicted"/>
<evidence type="ECO:0000313" key="1">
    <source>
        <dbReference type="EMBL" id="BAG44790.1"/>
    </source>
</evidence>
<dbReference type="eggNOG" id="ENOG50332NI">
    <property type="taxonomic scope" value="Bacteria"/>
</dbReference>
<dbReference type="HOGENOM" id="CLU_876256_0_0_4"/>
<sequence>MEINSNLLTTLQNSGAAKSPAILATSDSTSAAAYASTLAQSTATQGDSVTLSGEAIMLSRLYGGSEKGIPTTPLVGSKDVGAADPVMWLNAEDRSALSDLYGYARQTGADLHYVDDIAFQLAYYRQTAGTVVSNWTTNPMYDTEGHRLTSSFSDKDVASAKIIQINSNNTKLDKGFLSYILDQGYGQNHIMNFQFLEKFVTRGSTGDNTNANVAEFATYVVTPRSIVTASKDVELHHPEPDFICINGVFTITAKGEKNGFVLVNGQPTQQPKTDSFQVKNGHLAVNIEKPSFAKTILAMLTGTAAKPSSAPHHKKVT</sequence>
<accession>A0A0H3KID9</accession>
<dbReference type="AlphaFoldDB" id="A0A0H3KID9"/>
<dbReference type="Proteomes" id="UP000008815">
    <property type="component" value="Chromosome 1"/>
</dbReference>
<organism evidence="1 2">
    <name type="scientific">Burkholderia multivorans (strain ATCC 17616 / 249)</name>
    <dbReference type="NCBI Taxonomy" id="395019"/>
    <lineage>
        <taxon>Bacteria</taxon>
        <taxon>Pseudomonadati</taxon>
        <taxon>Pseudomonadota</taxon>
        <taxon>Betaproteobacteria</taxon>
        <taxon>Burkholderiales</taxon>
        <taxon>Burkholderiaceae</taxon>
        <taxon>Burkholderia</taxon>
        <taxon>Burkholderia cepacia complex</taxon>
    </lineage>
</organism>
<gene>
    <name evidence="1" type="ordered locus">BMULJ_02904</name>
</gene>
<dbReference type="KEGG" id="bmu:Bmul_0349"/>
<reference evidence="1 2" key="1">
    <citation type="submission" date="2007-04" db="EMBL/GenBank/DDBJ databases">
        <title>Complete genome sequence of Burkholderia multivorans ATCC 17616.</title>
        <authorList>
            <person name="Ohtsubo Y."/>
            <person name="Yamashita A."/>
            <person name="Kurokawa K."/>
            <person name="Takami H."/>
            <person name="Yuhara S."/>
            <person name="Nishiyama E."/>
            <person name="Endo R."/>
            <person name="Miyazaki R."/>
            <person name="Ono A."/>
            <person name="Yano K."/>
            <person name="Ito M."/>
            <person name="Sota M."/>
            <person name="Yuji N."/>
            <person name="Hattori M."/>
            <person name="Tsuda M."/>
        </authorList>
    </citation>
    <scope>NUCLEOTIDE SEQUENCE [LARGE SCALE GENOMIC DNA]</scope>
    <source>
        <strain evidence="2">ATCC 17616 / 249</strain>
    </source>
</reference>
<keyword evidence="2" id="KW-1185">Reference proteome</keyword>
<evidence type="ECO:0000313" key="2">
    <source>
        <dbReference type="Proteomes" id="UP000008815"/>
    </source>
</evidence>
<name>A0A0H3KID9_BURM1</name>
<dbReference type="RefSeq" id="WP_012212594.1">
    <property type="nucleotide sequence ID" value="NC_010084.1"/>
</dbReference>
<dbReference type="EMBL" id="AP009385">
    <property type="protein sequence ID" value="BAG44790.1"/>
    <property type="molecule type" value="Genomic_DNA"/>
</dbReference>